<name>A0ACB8AZA3_9AGAM</name>
<sequence length="351" mass="38673">MLFLPFTLVFSSWYILVEAGSQSKGQNCTAGDNRLQIGTYQFYSDCDTQTYCSGAGICELKGCRKDQYPFGYASNATLPDKCPSGQFCPDEGDACQALLAVGSPCQLNRDDQCQPPPNYQELADTSYYGRNVNGSVCLNNVCMWANVTAGNACTVENTAYIAYAGSNEFIDVVSRGNCVVGLYCDSQQLVCMQSRAIGESCDADKQCQTFNCQNNGVCGESADSPNHFGIWLYVVVGIGIFGGMFATLITLFILHRRQRDVEREKRLQYWREQNAFRQNIMQMRETARASILSLPGQGNSNRSTMYSRANSEESAAPILQHSVNKASGLRQHFSDEGSLYDEGIVMQGTRG</sequence>
<gene>
    <name evidence="1" type="ORF">BV22DRAFT_1134679</name>
</gene>
<protein>
    <submittedName>
        <fullName evidence="1">Uncharacterized protein</fullName>
    </submittedName>
</protein>
<dbReference type="EMBL" id="MU266807">
    <property type="protein sequence ID" value="KAH7918316.1"/>
    <property type="molecule type" value="Genomic_DNA"/>
</dbReference>
<comment type="caution">
    <text evidence="1">The sequence shown here is derived from an EMBL/GenBank/DDBJ whole genome shotgun (WGS) entry which is preliminary data.</text>
</comment>
<proteinExistence type="predicted"/>
<evidence type="ECO:0000313" key="2">
    <source>
        <dbReference type="Proteomes" id="UP000790709"/>
    </source>
</evidence>
<reference evidence="1" key="1">
    <citation type="journal article" date="2021" name="New Phytol.">
        <title>Evolutionary innovations through gain and loss of genes in the ectomycorrhizal Boletales.</title>
        <authorList>
            <person name="Wu G."/>
            <person name="Miyauchi S."/>
            <person name="Morin E."/>
            <person name="Kuo A."/>
            <person name="Drula E."/>
            <person name="Varga T."/>
            <person name="Kohler A."/>
            <person name="Feng B."/>
            <person name="Cao Y."/>
            <person name="Lipzen A."/>
            <person name="Daum C."/>
            <person name="Hundley H."/>
            <person name="Pangilinan J."/>
            <person name="Johnson J."/>
            <person name="Barry K."/>
            <person name="LaButti K."/>
            <person name="Ng V."/>
            <person name="Ahrendt S."/>
            <person name="Min B."/>
            <person name="Choi I.G."/>
            <person name="Park H."/>
            <person name="Plett J.M."/>
            <person name="Magnuson J."/>
            <person name="Spatafora J.W."/>
            <person name="Nagy L.G."/>
            <person name="Henrissat B."/>
            <person name="Grigoriev I.V."/>
            <person name="Yang Z.L."/>
            <person name="Xu J."/>
            <person name="Martin F.M."/>
        </authorList>
    </citation>
    <scope>NUCLEOTIDE SEQUENCE</scope>
    <source>
        <strain evidence="1">KUC20120723A-06</strain>
    </source>
</reference>
<keyword evidence="2" id="KW-1185">Reference proteome</keyword>
<organism evidence="1 2">
    <name type="scientific">Leucogyrophana mollusca</name>
    <dbReference type="NCBI Taxonomy" id="85980"/>
    <lineage>
        <taxon>Eukaryota</taxon>
        <taxon>Fungi</taxon>
        <taxon>Dikarya</taxon>
        <taxon>Basidiomycota</taxon>
        <taxon>Agaricomycotina</taxon>
        <taxon>Agaricomycetes</taxon>
        <taxon>Agaricomycetidae</taxon>
        <taxon>Boletales</taxon>
        <taxon>Boletales incertae sedis</taxon>
        <taxon>Leucogyrophana</taxon>
    </lineage>
</organism>
<dbReference type="Proteomes" id="UP000790709">
    <property type="component" value="Unassembled WGS sequence"/>
</dbReference>
<evidence type="ECO:0000313" key="1">
    <source>
        <dbReference type="EMBL" id="KAH7918316.1"/>
    </source>
</evidence>
<accession>A0ACB8AZA3</accession>